<keyword evidence="6" id="KW-0067">ATP-binding</keyword>
<dbReference type="GO" id="GO:0004674">
    <property type="term" value="F:protein serine/threonine kinase activity"/>
    <property type="evidence" value="ECO:0007669"/>
    <property type="project" value="UniProtKB-KW"/>
</dbReference>
<evidence type="ECO:0000256" key="3">
    <source>
        <dbReference type="ARBA" id="ARBA00022679"/>
    </source>
</evidence>
<evidence type="ECO:0000256" key="6">
    <source>
        <dbReference type="ARBA" id="ARBA00022840"/>
    </source>
</evidence>
<dbReference type="InterPro" id="IPR008271">
    <property type="entry name" value="Ser/Thr_kinase_AS"/>
</dbReference>
<feature type="region of interest" description="Disordered" evidence="7">
    <location>
        <begin position="330"/>
        <end position="364"/>
    </location>
</feature>
<feature type="region of interest" description="Disordered" evidence="7">
    <location>
        <begin position="552"/>
        <end position="577"/>
    </location>
</feature>
<dbReference type="InterPro" id="IPR000719">
    <property type="entry name" value="Prot_kinase_dom"/>
</dbReference>
<dbReference type="EC" id="2.7.11.1" evidence="1"/>
<dbReference type="GO" id="GO:0005524">
    <property type="term" value="F:ATP binding"/>
    <property type="evidence" value="ECO:0007669"/>
    <property type="project" value="UniProtKB-KW"/>
</dbReference>
<dbReference type="EMBL" id="CP054929">
    <property type="protein sequence ID" value="QKW54215.1"/>
    <property type="molecule type" value="Genomic_DNA"/>
</dbReference>
<keyword evidence="4" id="KW-0547">Nucleotide-binding</keyword>
<accession>A0A7H8NIL1</accession>
<keyword evidence="10" id="KW-1185">Reference proteome</keyword>
<dbReference type="PANTHER" id="PTHR43289:SF6">
    <property type="entry name" value="SERINE_THREONINE-PROTEIN KINASE NEKL-3"/>
    <property type="match status" value="1"/>
</dbReference>
<evidence type="ECO:0000256" key="2">
    <source>
        <dbReference type="ARBA" id="ARBA00022527"/>
    </source>
</evidence>
<dbReference type="AlphaFoldDB" id="A0A7H8NIL1"/>
<evidence type="ECO:0000313" key="10">
    <source>
        <dbReference type="Proteomes" id="UP000509303"/>
    </source>
</evidence>
<sequence length="636" mass="67109">MWLAHDTALGQDVALKRARTDDNSDRAFARLQDEARALAKFRRHENVVTLYDAVKIGEPPAAEFWLVMEYASGGSLAGRPPISPHEAASIGAQIAGALEMLHAEGVVHCDVKPGNIVLGDKTAKLTDLDAAYRLPGFATRTPNRGISYTPDYAAPEVVQGMPVPESDVFSLGATLYELVLGHPTAGHPPGSDGDASSRRSAPDAAPVRPDDETHVDSVDGVGGAAGDGVASRLRSRGDLARLNGDVGPLRETLDAMLSVQPHDRPTAAEACRLLRRIAAEADQPPAPDADERQAGKGHWRPTGRLPWVVGSAAVAVAVLATVVLLRLPFGDDDKSGEKDTAKGTSSQAAPPPAPRTASAERSIDPCGLVSTEKLSRFGEARLDPAYGNFNRCDVLVTDGEGSEVDIKVDLSNDPPSDAAPPARRVGGVGVTELPAESGKCTRRLLPGDGAQYSVYVTTDQFGDGPAPLCEMAEAAATYAAQQLDEGDPPRRTTQPAADSLSRQDACTLLDAEALSVVPGIDAGDPDVGYGNWECSWRSTTSKIVADLRFDRGLSSPTSTSRNTQLSGREAVVEPKADGSDTCRVRVVHRPYTDHNGRRATEQVHLVVTGPQPVNELCTMATDLATSAADELPPPRV</sequence>
<dbReference type="Proteomes" id="UP000509303">
    <property type="component" value="Chromosome"/>
</dbReference>
<dbReference type="SUPFAM" id="SSF56112">
    <property type="entry name" value="Protein kinase-like (PK-like)"/>
    <property type="match status" value="1"/>
</dbReference>
<keyword evidence="3" id="KW-0808">Transferase</keyword>
<dbReference type="Gene3D" id="3.30.200.20">
    <property type="entry name" value="Phosphorylase Kinase, domain 1"/>
    <property type="match status" value="1"/>
</dbReference>
<keyword evidence="2 9" id="KW-0723">Serine/threonine-protein kinase</keyword>
<dbReference type="PANTHER" id="PTHR43289">
    <property type="entry name" value="MITOGEN-ACTIVATED PROTEIN KINASE KINASE KINASE 20-RELATED"/>
    <property type="match status" value="1"/>
</dbReference>
<feature type="compositionally biased region" description="Basic and acidic residues" evidence="7">
    <location>
        <begin position="208"/>
        <end position="217"/>
    </location>
</feature>
<dbReference type="SMART" id="SM00220">
    <property type="entry name" value="S_TKc"/>
    <property type="match status" value="1"/>
</dbReference>
<feature type="domain" description="Protein kinase" evidence="8">
    <location>
        <begin position="1"/>
        <end position="277"/>
    </location>
</feature>
<evidence type="ECO:0000256" key="4">
    <source>
        <dbReference type="ARBA" id="ARBA00022741"/>
    </source>
</evidence>
<feature type="compositionally biased region" description="Polar residues" evidence="7">
    <location>
        <begin position="554"/>
        <end position="566"/>
    </location>
</feature>
<evidence type="ECO:0000256" key="1">
    <source>
        <dbReference type="ARBA" id="ARBA00012513"/>
    </source>
</evidence>
<evidence type="ECO:0000256" key="5">
    <source>
        <dbReference type="ARBA" id="ARBA00022777"/>
    </source>
</evidence>
<name>A0A7H8NIL1_9ACTN</name>
<dbReference type="Gene3D" id="1.10.510.10">
    <property type="entry name" value="Transferase(Phosphotransferase) domain 1"/>
    <property type="match status" value="1"/>
</dbReference>
<dbReference type="Pfam" id="PF00069">
    <property type="entry name" value="Pkinase"/>
    <property type="match status" value="1"/>
</dbReference>
<evidence type="ECO:0000259" key="8">
    <source>
        <dbReference type="PROSITE" id="PS50011"/>
    </source>
</evidence>
<feature type="region of interest" description="Disordered" evidence="7">
    <location>
        <begin position="182"/>
        <end position="230"/>
    </location>
</feature>
<proteinExistence type="predicted"/>
<feature type="compositionally biased region" description="Basic and acidic residues" evidence="7">
    <location>
        <begin position="330"/>
        <end position="341"/>
    </location>
</feature>
<keyword evidence="5 9" id="KW-0418">Kinase</keyword>
<protein>
    <recommendedName>
        <fullName evidence="1">non-specific serine/threonine protein kinase</fullName>
        <ecNumber evidence="1">2.7.11.1</ecNumber>
    </recommendedName>
</protein>
<dbReference type="PROSITE" id="PS00108">
    <property type="entry name" value="PROTEIN_KINASE_ST"/>
    <property type="match status" value="1"/>
</dbReference>
<evidence type="ECO:0000256" key="7">
    <source>
        <dbReference type="SAM" id="MobiDB-lite"/>
    </source>
</evidence>
<evidence type="ECO:0000313" key="9">
    <source>
        <dbReference type="EMBL" id="QKW54215.1"/>
    </source>
</evidence>
<gene>
    <name evidence="9" type="ORF">HUT08_03765</name>
</gene>
<dbReference type="PROSITE" id="PS50011">
    <property type="entry name" value="PROTEIN_KINASE_DOM"/>
    <property type="match status" value="1"/>
</dbReference>
<feature type="region of interest" description="Disordered" evidence="7">
    <location>
        <begin position="280"/>
        <end position="302"/>
    </location>
</feature>
<organism evidence="9 10">
    <name type="scientific">Streptomyces buecherae</name>
    <dbReference type="NCBI Taxonomy" id="2763006"/>
    <lineage>
        <taxon>Bacteria</taxon>
        <taxon>Bacillati</taxon>
        <taxon>Actinomycetota</taxon>
        <taxon>Actinomycetes</taxon>
        <taxon>Kitasatosporales</taxon>
        <taxon>Streptomycetaceae</taxon>
        <taxon>Streptomyces</taxon>
    </lineage>
</organism>
<dbReference type="InterPro" id="IPR011009">
    <property type="entry name" value="Kinase-like_dom_sf"/>
</dbReference>
<dbReference type="CDD" id="cd14014">
    <property type="entry name" value="STKc_PknB_like"/>
    <property type="match status" value="1"/>
</dbReference>
<reference evidence="9 10" key="1">
    <citation type="submission" date="2020-06" db="EMBL/GenBank/DDBJ databases">
        <title>Genome mining for natural products.</title>
        <authorList>
            <person name="Zhang B."/>
            <person name="Shi J."/>
            <person name="Ge H."/>
        </authorList>
    </citation>
    <scope>NUCLEOTIDE SEQUENCE [LARGE SCALE GENOMIC DNA]</scope>
    <source>
        <strain evidence="9 10">NA00687</strain>
    </source>
</reference>